<evidence type="ECO:0008006" key="4">
    <source>
        <dbReference type="Google" id="ProtNLM"/>
    </source>
</evidence>
<keyword evidence="3" id="KW-1185">Reference proteome</keyword>
<organism evidence="2 3">
    <name type="scientific">Paractinoplanes tereljensis</name>
    <dbReference type="NCBI Taxonomy" id="571912"/>
    <lineage>
        <taxon>Bacteria</taxon>
        <taxon>Bacillati</taxon>
        <taxon>Actinomycetota</taxon>
        <taxon>Actinomycetes</taxon>
        <taxon>Micromonosporales</taxon>
        <taxon>Micromonosporaceae</taxon>
        <taxon>Paractinoplanes</taxon>
    </lineage>
</organism>
<keyword evidence="1" id="KW-0472">Membrane</keyword>
<keyword evidence="1" id="KW-0812">Transmembrane</keyword>
<dbReference type="AlphaFoldDB" id="A0A919NS40"/>
<sequence>MTITTTALTRAAGLAAVAGGLLFIAVQIKHPLLDAPFTTTTEYAARETAKILMAVLSLVGITGIYLRQVRESEVLGLVGYAVLAVGYLTLLSFQVVGVFVLPDLAGRQPGYVNDVLAVATSGTPVGDVSGLQNLSTVAITYIVGGVIFGIALFRANVLARWAAALMSVSAAATVATFQLPELTQRLFAVPAGVALIGLGYSLWRDRRTADARPLTTSQLHPADAR</sequence>
<feature type="transmembrane region" description="Helical" evidence="1">
    <location>
        <begin position="7"/>
        <end position="28"/>
    </location>
</feature>
<protein>
    <recommendedName>
        <fullName evidence="4">DUF4386 family protein</fullName>
    </recommendedName>
</protein>
<evidence type="ECO:0000256" key="1">
    <source>
        <dbReference type="SAM" id="Phobius"/>
    </source>
</evidence>
<reference evidence="2" key="1">
    <citation type="submission" date="2021-01" db="EMBL/GenBank/DDBJ databases">
        <title>Whole genome shotgun sequence of Actinoplanes tereljensis NBRC 105297.</title>
        <authorList>
            <person name="Komaki H."/>
            <person name="Tamura T."/>
        </authorList>
    </citation>
    <scope>NUCLEOTIDE SEQUENCE</scope>
    <source>
        <strain evidence="2">NBRC 105297</strain>
    </source>
</reference>
<feature type="transmembrane region" description="Helical" evidence="1">
    <location>
        <begin position="185"/>
        <end position="203"/>
    </location>
</feature>
<gene>
    <name evidence="2" type="ORF">Ate02nite_59650</name>
</gene>
<feature type="transmembrane region" description="Helical" evidence="1">
    <location>
        <begin position="160"/>
        <end position="179"/>
    </location>
</feature>
<keyword evidence="1" id="KW-1133">Transmembrane helix</keyword>
<comment type="caution">
    <text evidence="2">The sequence shown here is derived from an EMBL/GenBank/DDBJ whole genome shotgun (WGS) entry which is preliminary data.</text>
</comment>
<dbReference type="Proteomes" id="UP000623608">
    <property type="component" value="Unassembled WGS sequence"/>
</dbReference>
<evidence type="ECO:0000313" key="3">
    <source>
        <dbReference type="Proteomes" id="UP000623608"/>
    </source>
</evidence>
<dbReference type="RefSeq" id="WP_203811149.1">
    <property type="nucleotide sequence ID" value="NZ_BOMY01000039.1"/>
</dbReference>
<evidence type="ECO:0000313" key="2">
    <source>
        <dbReference type="EMBL" id="GIF23235.1"/>
    </source>
</evidence>
<feature type="transmembrane region" description="Helical" evidence="1">
    <location>
        <begin position="48"/>
        <end position="66"/>
    </location>
</feature>
<proteinExistence type="predicted"/>
<dbReference type="EMBL" id="BOMY01000039">
    <property type="protein sequence ID" value="GIF23235.1"/>
    <property type="molecule type" value="Genomic_DNA"/>
</dbReference>
<feature type="transmembrane region" description="Helical" evidence="1">
    <location>
        <begin position="78"/>
        <end position="101"/>
    </location>
</feature>
<feature type="transmembrane region" description="Helical" evidence="1">
    <location>
        <begin position="134"/>
        <end position="153"/>
    </location>
</feature>
<name>A0A919NS40_9ACTN</name>
<accession>A0A919NS40</accession>